<organism evidence="7 8">
    <name type="scientific">Marinobacter nauticus</name>
    <name type="common">Marinobacter hydrocarbonoclasticus</name>
    <name type="synonym">Marinobacter aquaeolei</name>
    <dbReference type="NCBI Taxonomy" id="2743"/>
    <lineage>
        <taxon>Bacteria</taxon>
        <taxon>Pseudomonadati</taxon>
        <taxon>Pseudomonadota</taxon>
        <taxon>Gammaproteobacteria</taxon>
        <taxon>Pseudomonadales</taxon>
        <taxon>Marinobacteraceae</taxon>
        <taxon>Marinobacter</taxon>
    </lineage>
</organism>
<feature type="non-terminal residue" evidence="7">
    <location>
        <position position="1"/>
    </location>
</feature>
<keyword evidence="4" id="KW-1133">Transmembrane helix</keyword>
<feature type="non-terminal residue" evidence="7">
    <location>
        <position position="59"/>
    </location>
</feature>
<dbReference type="InterPro" id="IPR001734">
    <property type="entry name" value="Na/solute_symporter"/>
</dbReference>
<evidence type="ECO:0000256" key="1">
    <source>
        <dbReference type="ARBA" id="ARBA00004141"/>
    </source>
</evidence>
<proteinExistence type="inferred from homology"/>
<dbReference type="AlphaFoldDB" id="A0A3B8WI57"/>
<dbReference type="Pfam" id="PF00474">
    <property type="entry name" value="SSF"/>
    <property type="match status" value="1"/>
</dbReference>
<protein>
    <submittedName>
        <fullName evidence="7">Sodium:proline symporter</fullName>
    </submittedName>
</protein>
<evidence type="ECO:0000313" key="8">
    <source>
        <dbReference type="Proteomes" id="UP000261325"/>
    </source>
</evidence>
<evidence type="ECO:0000256" key="6">
    <source>
        <dbReference type="RuleBase" id="RU362091"/>
    </source>
</evidence>
<dbReference type="GO" id="GO:0016020">
    <property type="term" value="C:membrane"/>
    <property type="evidence" value="ECO:0007669"/>
    <property type="project" value="UniProtKB-SubCell"/>
</dbReference>
<evidence type="ECO:0000313" key="7">
    <source>
        <dbReference type="EMBL" id="HAC29847.1"/>
    </source>
</evidence>
<comment type="subcellular location">
    <subcellularLocation>
        <location evidence="1">Membrane</location>
        <topology evidence="1">Multi-pass membrane protein</topology>
    </subcellularLocation>
</comment>
<evidence type="ECO:0000256" key="3">
    <source>
        <dbReference type="ARBA" id="ARBA00022692"/>
    </source>
</evidence>
<dbReference type="GO" id="GO:0022857">
    <property type="term" value="F:transmembrane transporter activity"/>
    <property type="evidence" value="ECO:0007669"/>
    <property type="project" value="InterPro"/>
</dbReference>
<name>A0A3B8WI57_MARNT</name>
<evidence type="ECO:0000256" key="4">
    <source>
        <dbReference type="ARBA" id="ARBA00022989"/>
    </source>
</evidence>
<accession>A0A3B8WI57</accession>
<keyword evidence="5" id="KW-0472">Membrane</keyword>
<dbReference type="Gene3D" id="1.20.1730.10">
    <property type="entry name" value="Sodium/glucose cotransporter"/>
    <property type="match status" value="1"/>
</dbReference>
<comment type="caution">
    <text evidence="7">The sequence shown here is derived from an EMBL/GenBank/DDBJ whole genome shotgun (WGS) entry which is preliminary data.</text>
</comment>
<evidence type="ECO:0000256" key="2">
    <source>
        <dbReference type="ARBA" id="ARBA00006434"/>
    </source>
</evidence>
<dbReference type="EMBL" id="DLYI01000262">
    <property type="protein sequence ID" value="HAC29847.1"/>
    <property type="molecule type" value="Genomic_DNA"/>
</dbReference>
<gene>
    <name evidence="7" type="ORF">DCF82_18890</name>
</gene>
<sequence length="59" mass="6520">LDVADPETIFIVLSDLLFHPLITGFLYAALLAAVMSTISSQLLVSSASLTEDFYRLFLR</sequence>
<dbReference type="Proteomes" id="UP000261325">
    <property type="component" value="Unassembled WGS sequence"/>
</dbReference>
<evidence type="ECO:0000256" key="5">
    <source>
        <dbReference type="ARBA" id="ARBA00023136"/>
    </source>
</evidence>
<keyword evidence="3" id="KW-0812">Transmembrane</keyword>
<comment type="similarity">
    <text evidence="2 6">Belongs to the sodium:solute symporter (SSF) (TC 2.A.21) family.</text>
</comment>
<dbReference type="PROSITE" id="PS50283">
    <property type="entry name" value="NA_SOLUT_SYMP_3"/>
    <property type="match status" value="1"/>
</dbReference>
<reference evidence="7 8" key="1">
    <citation type="journal article" date="2018" name="Nat. Biotechnol.">
        <title>A standardized bacterial taxonomy based on genome phylogeny substantially revises the tree of life.</title>
        <authorList>
            <person name="Parks D.H."/>
            <person name="Chuvochina M."/>
            <person name="Waite D.W."/>
            <person name="Rinke C."/>
            <person name="Skarshewski A."/>
            <person name="Chaumeil P.A."/>
            <person name="Hugenholtz P."/>
        </authorList>
    </citation>
    <scope>NUCLEOTIDE SEQUENCE [LARGE SCALE GENOMIC DNA]</scope>
    <source>
        <strain evidence="7">UBA9049</strain>
    </source>
</reference>
<dbReference type="InterPro" id="IPR038377">
    <property type="entry name" value="Na/Glc_symporter_sf"/>
</dbReference>